<gene>
    <name evidence="1" type="ORF">METZ01_LOCUS69706</name>
</gene>
<protein>
    <submittedName>
        <fullName evidence="1">Uncharacterized protein</fullName>
    </submittedName>
</protein>
<evidence type="ECO:0000313" key="1">
    <source>
        <dbReference type="EMBL" id="SVA16852.1"/>
    </source>
</evidence>
<dbReference type="EMBL" id="UINC01004787">
    <property type="protein sequence ID" value="SVA16852.1"/>
    <property type="molecule type" value="Genomic_DNA"/>
</dbReference>
<proteinExistence type="predicted"/>
<name>A0A381TL94_9ZZZZ</name>
<sequence length="38" mass="4536">MPVYPHLRHTLGWRPLWVAEQRMQIHFFSRRASASGCL</sequence>
<organism evidence="1">
    <name type="scientific">marine metagenome</name>
    <dbReference type="NCBI Taxonomy" id="408172"/>
    <lineage>
        <taxon>unclassified sequences</taxon>
        <taxon>metagenomes</taxon>
        <taxon>ecological metagenomes</taxon>
    </lineage>
</organism>
<reference evidence="1" key="1">
    <citation type="submission" date="2018-05" db="EMBL/GenBank/DDBJ databases">
        <authorList>
            <person name="Lanie J.A."/>
            <person name="Ng W.-L."/>
            <person name="Kazmierczak K.M."/>
            <person name="Andrzejewski T.M."/>
            <person name="Davidsen T.M."/>
            <person name="Wayne K.J."/>
            <person name="Tettelin H."/>
            <person name="Glass J.I."/>
            <person name="Rusch D."/>
            <person name="Podicherti R."/>
            <person name="Tsui H.-C.T."/>
            <person name="Winkler M.E."/>
        </authorList>
    </citation>
    <scope>NUCLEOTIDE SEQUENCE</scope>
</reference>
<dbReference type="AlphaFoldDB" id="A0A381TL94"/>
<accession>A0A381TL94</accession>